<gene>
    <name evidence="2" type="ORF">PENVUL_c155G07065</name>
</gene>
<feature type="compositionally biased region" description="Basic and acidic residues" evidence="1">
    <location>
        <begin position="1"/>
        <end position="12"/>
    </location>
</feature>
<evidence type="ECO:0000256" key="1">
    <source>
        <dbReference type="SAM" id="MobiDB-lite"/>
    </source>
</evidence>
<reference evidence="3" key="1">
    <citation type="journal article" date="2017" name="Nat. Microbiol.">
        <title>Global analysis of biosynthetic gene clusters reveals vast potential of secondary metabolite production in Penicillium species.</title>
        <authorList>
            <person name="Nielsen J.C."/>
            <person name="Grijseels S."/>
            <person name="Prigent S."/>
            <person name="Ji B."/>
            <person name="Dainat J."/>
            <person name="Nielsen K.F."/>
            <person name="Frisvad J.C."/>
            <person name="Workman M."/>
            <person name="Nielsen J."/>
        </authorList>
    </citation>
    <scope>NUCLEOTIDE SEQUENCE [LARGE SCALE GENOMIC DNA]</scope>
    <source>
        <strain evidence="3">IBT 29486</strain>
    </source>
</reference>
<dbReference type="Proteomes" id="UP000191518">
    <property type="component" value="Unassembled WGS sequence"/>
</dbReference>
<dbReference type="AlphaFoldDB" id="A0A1V6QY82"/>
<evidence type="ECO:0000313" key="3">
    <source>
        <dbReference type="Proteomes" id="UP000191518"/>
    </source>
</evidence>
<organism evidence="2 3">
    <name type="scientific">Penicillium vulpinum</name>
    <dbReference type="NCBI Taxonomy" id="29845"/>
    <lineage>
        <taxon>Eukaryota</taxon>
        <taxon>Fungi</taxon>
        <taxon>Dikarya</taxon>
        <taxon>Ascomycota</taxon>
        <taxon>Pezizomycotina</taxon>
        <taxon>Eurotiomycetes</taxon>
        <taxon>Eurotiomycetidae</taxon>
        <taxon>Eurotiales</taxon>
        <taxon>Aspergillaceae</taxon>
        <taxon>Penicillium</taxon>
    </lineage>
</organism>
<sequence>MGDRRNSQRYVDRMSQLLSSGLPEPNNIGSPRTSIAGSVDDDCHSQQTKESDDDSKATSMDRYSDKKGTQGQQAKEQTKERALGGARSAKSMVKMIECVAELDERVQ</sequence>
<protein>
    <submittedName>
        <fullName evidence="2">Uncharacterized protein</fullName>
    </submittedName>
</protein>
<dbReference type="EMBL" id="MDYP01000154">
    <property type="protein sequence ID" value="OQD94153.1"/>
    <property type="molecule type" value="Genomic_DNA"/>
</dbReference>
<accession>A0A1V6QY82</accession>
<feature type="region of interest" description="Disordered" evidence="1">
    <location>
        <begin position="1"/>
        <end position="90"/>
    </location>
</feature>
<comment type="caution">
    <text evidence="2">The sequence shown here is derived from an EMBL/GenBank/DDBJ whole genome shotgun (WGS) entry which is preliminary data.</text>
</comment>
<name>A0A1V6QY82_9EURO</name>
<keyword evidence="3" id="KW-1185">Reference proteome</keyword>
<evidence type="ECO:0000313" key="2">
    <source>
        <dbReference type="EMBL" id="OQD94153.1"/>
    </source>
</evidence>
<feature type="compositionally biased region" description="Basic and acidic residues" evidence="1">
    <location>
        <begin position="41"/>
        <end position="56"/>
    </location>
</feature>
<proteinExistence type="predicted"/>
<feature type="compositionally biased region" description="Polar residues" evidence="1">
    <location>
        <begin position="27"/>
        <end position="36"/>
    </location>
</feature>